<proteinExistence type="predicted"/>
<reference evidence="1" key="1">
    <citation type="submission" date="2018-02" db="EMBL/GenBank/DDBJ databases">
        <title>Rhizophora mucronata_Transcriptome.</title>
        <authorList>
            <person name="Meera S.P."/>
            <person name="Sreeshan A."/>
            <person name="Augustine A."/>
        </authorList>
    </citation>
    <scope>NUCLEOTIDE SEQUENCE</scope>
    <source>
        <tissue evidence="1">Leaf</tissue>
    </source>
</reference>
<evidence type="ECO:0000313" key="1">
    <source>
        <dbReference type="EMBL" id="MBX65791.1"/>
    </source>
</evidence>
<organism evidence="1">
    <name type="scientific">Rhizophora mucronata</name>
    <name type="common">Asiatic mangrove</name>
    <dbReference type="NCBI Taxonomy" id="61149"/>
    <lineage>
        <taxon>Eukaryota</taxon>
        <taxon>Viridiplantae</taxon>
        <taxon>Streptophyta</taxon>
        <taxon>Embryophyta</taxon>
        <taxon>Tracheophyta</taxon>
        <taxon>Spermatophyta</taxon>
        <taxon>Magnoliopsida</taxon>
        <taxon>eudicotyledons</taxon>
        <taxon>Gunneridae</taxon>
        <taxon>Pentapetalae</taxon>
        <taxon>rosids</taxon>
        <taxon>fabids</taxon>
        <taxon>Malpighiales</taxon>
        <taxon>Rhizophoraceae</taxon>
        <taxon>Rhizophora</taxon>
    </lineage>
</organism>
<accession>A0A2P2QFM4</accession>
<sequence length="30" mass="3558">MDLVLLSDWLHQWNARVLLVVMTGIIFWTS</sequence>
<name>A0A2P2QFM4_RHIMU</name>
<dbReference type="AlphaFoldDB" id="A0A2P2QFM4"/>
<protein>
    <submittedName>
        <fullName evidence="1">Clustered mitochondria protein-like</fullName>
    </submittedName>
</protein>
<dbReference type="EMBL" id="GGEC01085307">
    <property type="protein sequence ID" value="MBX65791.1"/>
    <property type="molecule type" value="Transcribed_RNA"/>
</dbReference>